<comment type="subcellular location">
    <subcellularLocation>
        <location evidence="1">Secreted</location>
        <location evidence="1">Extracellular space</location>
        <location evidence="1">Extracellular matrix</location>
        <location evidence="1">Basement membrane</location>
    </subcellularLocation>
</comment>
<dbReference type="InterPro" id="IPR036179">
    <property type="entry name" value="Ig-like_dom_sf"/>
</dbReference>
<feature type="disulfide bond" evidence="11">
    <location>
        <begin position="1159"/>
        <end position="1168"/>
    </location>
</feature>
<feature type="signal peptide" evidence="12">
    <location>
        <begin position="1"/>
        <end position="28"/>
    </location>
</feature>
<dbReference type="SUPFAM" id="SSF57196">
    <property type="entry name" value="EGF/Laminin"/>
    <property type="match status" value="3"/>
</dbReference>
<proteinExistence type="predicted"/>
<feature type="disulfide bond" evidence="10">
    <location>
        <begin position="207"/>
        <end position="219"/>
    </location>
</feature>
<gene>
    <name evidence="16" type="ORF">AMELA_G00201030</name>
</gene>
<dbReference type="SMART" id="SM00192">
    <property type="entry name" value="LDLa"/>
    <property type="match status" value="4"/>
</dbReference>
<keyword evidence="5" id="KW-0677">Repeat</keyword>
<dbReference type="InterPro" id="IPR036055">
    <property type="entry name" value="LDL_receptor-like_sf"/>
</dbReference>
<dbReference type="SMART" id="SM00180">
    <property type="entry name" value="EGF_Lam"/>
    <property type="match status" value="5"/>
</dbReference>
<dbReference type="InterPro" id="IPR003598">
    <property type="entry name" value="Ig_sub2"/>
</dbReference>
<comment type="caution">
    <text evidence="16">The sequence shown here is derived from an EMBL/GenBank/DDBJ whole genome shotgun (WGS) entry which is preliminary data.</text>
</comment>
<dbReference type="InterPro" id="IPR023415">
    <property type="entry name" value="LDLR_class-A_CS"/>
</dbReference>
<evidence type="ECO:0000256" key="2">
    <source>
        <dbReference type="ARBA" id="ARBA00022525"/>
    </source>
</evidence>
<keyword evidence="4 12" id="KW-0732">Signal</keyword>
<dbReference type="SUPFAM" id="SSF48726">
    <property type="entry name" value="Immunoglobulin"/>
    <property type="match status" value="1"/>
</dbReference>
<dbReference type="InterPro" id="IPR003599">
    <property type="entry name" value="Ig_sub"/>
</dbReference>
<organism evidence="16 17">
    <name type="scientific">Ameiurus melas</name>
    <name type="common">Black bullhead</name>
    <name type="synonym">Silurus melas</name>
    <dbReference type="NCBI Taxonomy" id="219545"/>
    <lineage>
        <taxon>Eukaryota</taxon>
        <taxon>Metazoa</taxon>
        <taxon>Chordata</taxon>
        <taxon>Craniata</taxon>
        <taxon>Vertebrata</taxon>
        <taxon>Euteleostomi</taxon>
        <taxon>Actinopterygii</taxon>
        <taxon>Neopterygii</taxon>
        <taxon>Teleostei</taxon>
        <taxon>Ostariophysi</taxon>
        <taxon>Siluriformes</taxon>
        <taxon>Ictaluridae</taxon>
        <taxon>Ameiurus</taxon>
    </lineage>
</organism>
<dbReference type="Pfam" id="PF00053">
    <property type="entry name" value="EGF_laminin"/>
    <property type="match status" value="4"/>
</dbReference>
<reference evidence="16 17" key="1">
    <citation type="submission" date="2020-02" db="EMBL/GenBank/DDBJ databases">
        <title>A chromosome-scale genome assembly of the black bullhead catfish (Ameiurus melas).</title>
        <authorList>
            <person name="Wen M."/>
            <person name="Zham M."/>
            <person name="Cabau C."/>
            <person name="Klopp C."/>
            <person name="Donnadieu C."/>
            <person name="Roques C."/>
            <person name="Bouchez O."/>
            <person name="Lampietro C."/>
            <person name="Jouanno E."/>
            <person name="Herpin A."/>
            <person name="Louis A."/>
            <person name="Berthelot C."/>
            <person name="Parey E."/>
            <person name="Roest-Crollius H."/>
            <person name="Braasch I."/>
            <person name="Postlethwait J."/>
            <person name="Robinson-Rechavi M."/>
            <person name="Echchiki A."/>
            <person name="Begum T."/>
            <person name="Montfort J."/>
            <person name="Schartl M."/>
            <person name="Bobe J."/>
            <person name="Guiguen Y."/>
        </authorList>
    </citation>
    <scope>NUCLEOTIDE SEQUENCE [LARGE SCALE GENOMIC DNA]</scope>
    <source>
        <strain evidence="16">M_S1</strain>
        <tissue evidence="16">Blood</tissue>
    </source>
</reference>
<dbReference type="InterPro" id="IPR050440">
    <property type="entry name" value="Laminin/Netrin_ECM"/>
</dbReference>
<feature type="domain" description="Laminin EGF-like" evidence="13">
    <location>
        <begin position="1140"/>
        <end position="1189"/>
    </location>
</feature>
<evidence type="ECO:0000313" key="16">
    <source>
        <dbReference type="EMBL" id="KAF4078615.1"/>
    </source>
</evidence>
<dbReference type="Pfam" id="PF00057">
    <property type="entry name" value="Ldl_recept_a"/>
    <property type="match status" value="4"/>
</dbReference>
<dbReference type="Pfam" id="PF24973">
    <property type="entry name" value="EGF_LMN_ATRN"/>
    <property type="match status" value="2"/>
</dbReference>
<accession>A0A7J6A6Z3</accession>
<feature type="disulfide bond" evidence="10">
    <location>
        <begin position="305"/>
        <end position="317"/>
    </location>
</feature>
<feature type="disulfide bond" evidence="10">
    <location>
        <begin position="324"/>
        <end position="339"/>
    </location>
</feature>
<dbReference type="FunFam" id="4.10.400.10:FF:000058">
    <property type="entry name" value="Basement membrane-specific heparan sulfate proteoglycan core protein"/>
    <property type="match status" value="1"/>
</dbReference>
<evidence type="ECO:0000256" key="6">
    <source>
        <dbReference type="ARBA" id="ARBA00022869"/>
    </source>
</evidence>
<dbReference type="InterPro" id="IPR002172">
    <property type="entry name" value="LDrepeatLR_classA_rpt"/>
</dbReference>
<dbReference type="PROSITE" id="PS51115">
    <property type="entry name" value="LAMININ_IVA"/>
    <property type="match status" value="2"/>
</dbReference>
<feature type="disulfide bond" evidence="10">
    <location>
        <begin position="226"/>
        <end position="241"/>
    </location>
</feature>
<dbReference type="EMBL" id="JAAGNN010000017">
    <property type="protein sequence ID" value="KAF4078615.1"/>
    <property type="molecule type" value="Genomic_DNA"/>
</dbReference>
<dbReference type="PRINTS" id="PR00261">
    <property type="entry name" value="LDLRECEPTOR"/>
</dbReference>
<dbReference type="SMART" id="SM00281">
    <property type="entry name" value="LamB"/>
    <property type="match status" value="2"/>
</dbReference>
<dbReference type="PROSITE" id="PS50835">
    <property type="entry name" value="IG_LIKE"/>
    <property type="match status" value="1"/>
</dbReference>
<dbReference type="GO" id="GO:0005604">
    <property type="term" value="C:basement membrane"/>
    <property type="evidence" value="ECO:0007669"/>
    <property type="project" value="UniProtKB-SubCell"/>
</dbReference>
<dbReference type="FunFam" id="2.10.25.10:FF:000407">
    <property type="entry name" value="Laminin subunit alpha-3"/>
    <property type="match status" value="1"/>
</dbReference>
<comment type="caution">
    <text evidence="11">Lacks conserved residue(s) required for the propagation of feature annotation.</text>
</comment>
<dbReference type="InterPro" id="IPR013783">
    <property type="entry name" value="Ig-like_fold"/>
</dbReference>
<keyword evidence="7 11" id="KW-1015">Disulfide bond</keyword>
<evidence type="ECO:0000256" key="9">
    <source>
        <dbReference type="ARBA" id="ARBA00023292"/>
    </source>
</evidence>
<feature type="disulfide bond" evidence="10">
    <location>
        <begin position="272"/>
        <end position="290"/>
    </location>
</feature>
<dbReference type="InterPro" id="IPR000742">
    <property type="entry name" value="EGF"/>
</dbReference>
<keyword evidence="6" id="KW-0084">Basement membrane</keyword>
<dbReference type="PROSITE" id="PS01209">
    <property type="entry name" value="LDLRA_1"/>
    <property type="match status" value="3"/>
</dbReference>
<protein>
    <recommendedName>
        <fullName evidence="18">Basement membrane-specific heparan sulfate proteoglycan core protein</fullName>
    </recommendedName>
</protein>
<dbReference type="AlphaFoldDB" id="A0A7J6A6Z3"/>
<evidence type="ECO:0000256" key="10">
    <source>
        <dbReference type="PROSITE-ProRule" id="PRU00124"/>
    </source>
</evidence>
<dbReference type="SMART" id="SM00181">
    <property type="entry name" value="EGF"/>
    <property type="match status" value="5"/>
</dbReference>
<feature type="domain" description="Laminin IV type A" evidence="15">
    <location>
        <begin position="929"/>
        <end position="1106"/>
    </location>
</feature>
<dbReference type="InterPro" id="IPR013098">
    <property type="entry name" value="Ig_I-set"/>
</dbReference>
<dbReference type="FunFam" id="4.10.400.10:FF:000034">
    <property type="entry name" value="Low-density lipoprotein receptor-related protein 2"/>
    <property type="match status" value="1"/>
</dbReference>
<dbReference type="GO" id="GO:0009887">
    <property type="term" value="P:animal organ morphogenesis"/>
    <property type="evidence" value="ECO:0007669"/>
    <property type="project" value="TreeGrafter"/>
</dbReference>
<dbReference type="InterPro" id="IPR002049">
    <property type="entry name" value="LE_dom"/>
</dbReference>
<feature type="domain" description="Laminin IV type A" evidence="15">
    <location>
        <begin position="523"/>
        <end position="709"/>
    </location>
</feature>
<evidence type="ECO:0000256" key="1">
    <source>
        <dbReference type="ARBA" id="ARBA00004302"/>
    </source>
</evidence>
<feature type="disulfide bond" evidence="11">
    <location>
        <begin position="762"/>
        <end position="771"/>
    </location>
</feature>
<evidence type="ECO:0000259" key="14">
    <source>
        <dbReference type="PROSITE" id="PS50835"/>
    </source>
</evidence>
<evidence type="ECO:0000313" key="17">
    <source>
        <dbReference type="Proteomes" id="UP000593565"/>
    </source>
</evidence>
<evidence type="ECO:0000256" key="11">
    <source>
        <dbReference type="PROSITE-ProRule" id="PRU00460"/>
    </source>
</evidence>
<dbReference type="PANTHER" id="PTHR10574">
    <property type="entry name" value="NETRIN/LAMININ-RELATED"/>
    <property type="match status" value="1"/>
</dbReference>
<keyword evidence="17" id="KW-1185">Reference proteome</keyword>
<dbReference type="Pfam" id="PF07679">
    <property type="entry name" value="I-set"/>
    <property type="match status" value="1"/>
</dbReference>
<feature type="disulfide bond" evidence="10">
    <location>
        <begin position="368"/>
        <end position="383"/>
    </location>
</feature>
<keyword evidence="9 11" id="KW-0424">Laminin EGF-like domain</keyword>
<dbReference type="PROSITE" id="PS50068">
    <property type="entry name" value="LDLRA_2"/>
    <property type="match status" value="4"/>
</dbReference>
<evidence type="ECO:0000256" key="5">
    <source>
        <dbReference type="ARBA" id="ARBA00022737"/>
    </source>
</evidence>
<dbReference type="CDD" id="cd00055">
    <property type="entry name" value="EGF_Lam"/>
    <property type="match status" value="4"/>
</dbReference>
<evidence type="ECO:0000256" key="7">
    <source>
        <dbReference type="ARBA" id="ARBA00023157"/>
    </source>
</evidence>
<evidence type="ECO:0000256" key="8">
    <source>
        <dbReference type="ARBA" id="ARBA00023180"/>
    </source>
</evidence>
<dbReference type="FunFam" id="2.10.25.10:FF:000106">
    <property type="entry name" value="Heparan sulfate proteoglycan 2"/>
    <property type="match status" value="2"/>
</dbReference>
<dbReference type="InterPro" id="IPR056863">
    <property type="entry name" value="LMN_ATRN_NET-like_EGF"/>
</dbReference>
<dbReference type="GO" id="GO:0030154">
    <property type="term" value="P:cell differentiation"/>
    <property type="evidence" value="ECO:0007669"/>
    <property type="project" value="UniProtKB-ARBA"/>
</dbReference>
<feature type="disulfide bond" evidence="10">
    <location>
        <begin position="214"/>
        <end position="232"/>
    </location>
</feature>
<dbReference type="PROSITE" id="PS50027">
    <property type="entry name" value="EGF_LAM_2"/>
    <property type="match status" value="3"/>
</dbReference>
<sequence length="1238" mass="135065">MRTRTGVRKFPVSIIFLLGAHLINVAESSKVWDEVPLPEDLEGASVLRPQRYLEDDEDFVADDASGYFISGQEDGSTPDPTTVAPPFTIYYRALVNFTNSFTYGPEHDDIDSSAFQEISAAVVDTLESDYFRIPGTQIVNVVLIKQIDKDVFVELDVGSEDNSNEAQIRDVLYSVVREGSIASYVTSVRGFEFRRLGELIPGPAVPCTTDEFTCRTGACIPKNFVCDNRPDCVDMSDEINCDPLPPIEIPSTTQESKIPPRPGPCRADQSTCQNGQCISRDYVCDGERDCSDGSDELQCGTPSPCEPNEFKCRNGRCALKLWRCDGDNDCHDNSDELDCPAKKPGDVCAPEQFTCQSVQTCIPASYQCDEEPDCPDRSDEYGCAAPTVTSPPEESITAARGQTVTFTCTATGVPVPIITWRLNWGHIPASNRITISSENGRGTLTIRDVKEGDQGAYTCEAINAKGLVFAIPDGVLTLTRVPSNCPEGHFNIAGRCVPCFCSGITKNCHSTGRYHSQISLRFTEEENFKGVNVSFPSRPGTPPPLSSTQMMVNPEEEEFQLVDLSRRFLDLESFWTLPRQFLGSKVDSYGGFLRFKVSYLLQREGSEPVDKPDVVLRGNGHRLLYRRGSPTNPDVKNQREIKFTEEYWQHSSGQPVSRADLLMTLANLESISIRTIYNNRMASVGLSDIIMDTTSTAFSLLGQPRDVEECRCPPGYSGLSCESCSSGFERVPGGPYLGTCAGCNCHGHASACDPVSGHCLSCQHNTEGPRCDKCRPGYFGDPSRGRPDDCKPCPCPYAETSRRFSDTCFVDVDGQATCDACAPGYTGRRCAKVRPSRSSGCSFLLTPNGKCVLYSAEITQCDNRGTISSSSRPCTCKGNVAGALCEECKPGSFHLSAANPEGCLQCFCMGVTKQCASSTWTRDQVRGGVNGQLFSLANEGNTRVITEGIAQRSGAEVVYRSFSGIPNDIYYWVLPESFRGDKVTAYGGELRYKVRYEPGARSVVIENKPDVVLQGNGISLEHYSQTKTLPRVPATFLVPFRESAWRRADGQPCTREHLLMALADISVFMIRATYADNMAESSVADIQMDIAVPRSTGNERALEVEECACPQGYRGPSCQDCDVGYTRTGSGLYLGTCEKCECHGHASSCDSETGACLQCQHNTVGPRCESCHVGFYGDPVTGGVHACRPCPCFGPASGSSETRVCYLDTDGQPTCNNCPVGYTGRRCERCAPGYTGNP</sequence>
<dbReference type="GO" id="GO:0072359">
    <property type="term" value="P:circulatory system development"/>
    <property type="evidence" value="ECO:0007669"/>
    <property type="project" value="UniProtKB-ARBA"/>
</dbReference>
<name>A0A7J6A6Z3_AMEME</name>
<feature type="domain" description="Laminin EGF-like" evidence="13">
    <location>
        <begin position="743"/>
        <end position="792"/>
    </location>
</feature>
<dbReference type="InterPro" id="IPR000034">
    <property type="entry name" value="Laminin_IV"/>
</dbReference>
<dbReference type="Gene3D" id="4.10.400.10">
    <property type="entry name" value="Low-density Lipoprotein Receptor"/>
    <property type="match status" value="4"/>
</dbReference>
<keyword evidence="2" id="KW-0964">Secreted</keyword>
<evidence type="ECO:0000256" key="4">
    <source>
        <dbReference type="ARBA" id="ARBA00022729"/>
    </source>
</evidence>
<dbReference type="PROSITE" id="PS01248">
    <property type="entry name" value="EGF_LAM_1"/>
    <property type="match status" value="3"/>
</dbReference>
<dbReference type="PANTHER" id="PTHR10574:SF444">
    <property type="entry name" value="BASEMENT MEMBRANE-SPECIFIC HEPARAN SULFATE PROTEOGLYCAN CORE PROTEIN"/>
    <property type="match status" value="1"/>
</dbReference>
<dbReference type="Gene3D" id="2.10.25.10">
    <property type="entry name" value="Laminin"/>
    <property type="match status" value="4"/>
</dbReference>
<evidence type="ECO:0000256" key="12">
    <source>
        <dbReference type="SAM" id="SignalP"/>
    </source>
</evidence>
<keyword evidence="3" id="KW-0272">Extracellular matrix</keyword>
<dbReference type="Pfam" id="PF00052">
    <property type="entry name" value="Laminin_B"/>
    <property type="match status" value="2"/>
</dbReference>
<dbReference type="CDD" id="cd05743">
    <property type="entry name" value="Ig_Perlecan_like"/>
    <property type="match status" value="1"/>
</dbReference>
<feature type="chain" id="PRO_5029457713" description="Basement membrane-specific heparan sulfate proteoglycan core protein" evidence="12">
    <location>
        <begin position="29"/>
        <end position="1238"/>
    </location>
</feature>
<dbReference type="CDD" id="cd00112">
    <property type="entry name" value="LDLa"/>
    <property type="match status" value="4"/>
</dbReference>
<dbReference type="SMART" id="SM00408">
    <property type="entry name" value="IGc2"/>
    <property type="match status" value="1"/>
</dbReference>
<dbReference type="SUPFAM" id="SSF57424">
    <property type="entry name" value="LDL receptor-like module"/>
    <property type="match status" value="4"/>
</dbReference>
<keyword evidence="8" id="KW-0325">Glycoprotein</keyword>
<dbReference type="SMART" id="SM00409">
    <property type="entry name" value="IG"/>
    <property type="match status" value="1"/>
</dbReference>
<dbReference type="Proteomes" id="UP000593565">
    <property type="component" value="Unassembled WGS sequence"/>
</dbReference>
<feature type="disulfide bond" evidence="10">
    <location>
        <begin position="284"/>
        <end position="299"/>
    </location>
</feature>
<feature type="disulfide bond" evidence="10">
    <location>
        <begin position="312"/>
        <end position="330"/>
    </location>
</feature>
<feature type="disulfide bond" evidence="11">
    <location>
        <begin position="1218"/>
        <end position="1227"/>
    </location>
</feature>
<dbReference type="InterPro" id="IPR007110">
    <property type="entry name" value="Ig-like_dom"/>
</dbReference>
<evidence type="ECO:0000259" key="15">
    <source>
        <dbReference type="PROSITE" id="PS51115"/>
    </source>
</evidence>
<evidence type="ECO:0008006" key="18">
    <source>
        <dbReference type="Google" id="ProtNLM"/>
    </source>
</evidence>
<evidence type="ECO:0000256" key="3">
    <source>
        <dbReference type="ARBA" id="ARBA00022530"/>
    </source>
</evidence>
<feature type="disulfide bond" evidence="10">
    <location>
        <begin position="265"/>
        <end position="277"/>
    </location>
</feature>
<evidence type="ECO:0000259" key="13">
    <source>
        <dbReference type="PROSITE" id="PS50027"/>
    </source>
</evidence>
<feature type="domain" description="Laminin EGF-like" evidence="13">
    <location>
        <begin position="1190"/>
        <end position="1238"/>
    </location>
</feature>
<feature type="domain" description="Ig-like" evidence="14">
    <location>
        <begin position="386"/>
        <end position="463"/>
    </location>
</feature>
<dbReference type="FunFam" id="2.60.40.10:FF:000349">
    <property type="entry name" value="Basement membrane-specific heparan sulfate proteoglycan core protein"/>
    <property type="match status" value="1"/>
</dbReference>
<dbReference type="Gene3D" id="2.60.40.10">
    <property type="entry name" value="Immunoglobulins"/>
    <property type="match status" value="1"/>
</dbReference>
<dbReference type="GO" id="GO:0009888">
    <property type="term" value="P:tissue development"/>
    <property type="evidence" value="ECO:0007669"/>
    <property type="project" value="TreeGrafter"/>
</dbReference>